<accession>A0A327JSI9</accession>
<name>A0A327JSI9_9HYPH</name>
<evidence type="ECO:0000256" key="4">
    <source>
        <dbReference type="RuleBase" id="RU003345"/>
    </source>
</evidence>
<evidence type="ECO:0000256" key="5">
    <source>
        <dbReference type="SAM" id="MobiDB-lite"/>
    </source>
</evidence>
<dbReference type="PROSITE" id="PS00687">
    <property type="entry name" value="ALDEHYDE_DEHYDR_GLU"/>
    <property type="match status" value="1"/>
</dbReference>
<evidence type="ECO:0000256" key="2">
    <source>
        <dbReference type="ARBA" id="ARBA00023002"/>
    </source>
</evidence>
<dbReference type="FunFam" id="3.40.309.10:FF:000009">
    <property type="entry name" value="Aldehyde dehydrogenase A"/>
    <property type="match status" value="1"/>
</dbReference>
<dbReference type="Gene3D" id="3.40.605.10">
    <property type="entry name" value="Aldehyde Dehydrogenase, Chain A, domain 1"/>
    <property type="match status" value="1"/>
</dbReference>
<dbReference type="InterPro" id="IPR016161">
    <property type="entry name" value="Ald_DH/histidinol_DH"/>
</dbReference>
<evidence type="ECO:0000256" key="1">
    <source>
        <dbReference type="ARBA" id="ARBA00009986"/>
    </source>
</evidence>
<sequence length="525" mass="55370">MSGRCRQKTRHDNEKRRPRREGQKGQCCKGSPVEEDVRESSGRVLPIFPVEQYIGGEWHKGGGAERPVVSPSDGRLLGVVADADGDDLDRAVDAGRNAQDGWRRAGPGARAAALRQAAQRLRDHAEDLALIDALDSGNPIAGMRFDVTLGATLIDYFAGIATEAKGETIPQRGGRITYVTREPLGVVARLVAFNHPLLFAAAKLAAPLAAGNAVIVKPSEETPLSALRMAEIIGDLFPKGLLSVLTGGADLGAAICAHPGIAAASLIGSVPTGKAVLKGSADTLKRVQLELGGKNALVICPDADVDAAIAGAVKGMNLGWTAGQSCGSTSRVLVHESLKERVVDGIVRAFEALRLGDPTDEATQMGSLSTRGQYRKVCGYIEQAAAEGATIATGGKAEGLSPDGFYVRPTLVTDVTADMRIAREEVFGPVLSVLSWQDEAEMLDIVNGLDVGLTASVWTRDLDTAMRLTDRIQAGYVWVNDASDHYLGVPFGGVKSSGQGREECLEELLAYTEQKTVTIVPSGTT</sequence>
<keyword evidence="8" id="KW-1185">Reference proteome</keyword>
<dbReference type="InterPro" id="IPR016162">
    <property type="entry name" value="Ald_DH_N"/>
</dbReference>
<dbReference type="InterPro" id="IPR015590">
    <property type="entry name" value="Aldehyde_DH_dom"/>
</dbReference>
<keyword evidence="2 4" id="KW-0560">Oxidoreductase</keyword>
<dbReference type="FunFam" id="3.40.605.10:FF:000007">
    <property type="entry name" value="NAD/NADP-dependent betaine aldehyde dehydrogenase"/>
    <property type="match status" value="1"/>
</dbReference>
<dbReference type="PANTHER" id="PTHR11699">
    <property type="entry name" value="ALDEHYDE DEHYDROGENASE-RELATED"/>
    <property type="match status" value="1"/>
</dbReference>
<dbReference type="EMBL" id="NPEV01000008">
    <property type="protein sequence ID" value="RAI28595.1"/>
    <property type="molecule type" value="Genomic_DNA"/>
</dbReference>
<dbReference type="Proteomes" id="UP000249299">
    <property type="component" value="Unassembled WGS sequence"/>
</dbReference>
<dbReference type="GO" id="GO:0016620">
    <property type="term" value="F:oxidoreductase activity, acting on the aldehyde or oxo group of donors, NAD or NADP as acceptor"/>
    <property type="evidence" value="ECO:0007669"/>
    <property type="project" value="InterPro"/>
</dbReference>
<dbReference type="Gene3D" id="3.40.309.10">
    <property type="entry name" value="Aldehyde Dehydrogenase, Chain A, domain 2"/>
    <property type="match status" value="1"/>
</dbReference>
<organism evidence="7 8">
    <name type="scientific">Rhodobium orientis</name>
    <dbReference type="NCBI Taxonomy" id="34017"/>
    <lineage>
        <taxon>Bacteria</taxon>
        <taxon>Pseudomonadati</taxon>
        <taxon>Pseudomonadota</taxon>
        <taxon>Alphaproteobacteria</taxon>
        <taxon>Hyphomicrobiales</taxon>
        <taxon>Rhodobiaceae</taxon>
        <taxon>Rhodobium</taxon>
    </lineage>
</organism>
<feature type="region of interest" description="Disordered" evidence="5">
    <location>
        <begin position="1"/>
        <end position="35"/>
    </location>
</feature>
<comment type="caution">
    <text evidence="7">The sequence shown here is derived from an EMBL/GenBank/DDBJ whole genome shotgun (WGS) entry which is preliminary data.</text>
</comment>
<evidence type="ECO:0000313" key="8">
    <source>
        <dbReference type="Proteomes" id="UP000249299"/>
    </source>
</evidence>
<dbReference type="OrthoDB" id="9812625at2"/>
<evidence type="ECO:0000313" key="7">
    <source>
        <dbReference type="EMBL" id="RAI28595.1"/>
    </source>
</evidence>
<dbReference type="InterPro" id="IPR029510">
    <property type="entry name" value="Ald_DH_CS_GLU"/>
</dbReference>
<evidence type="ECO:0000259" key="6">
    <source>
        <dbReference type="Pfam" id="PF00171"/>
    </source>
</evidence>
<feature type="domain" description="Aldehyde dehydrogenase" evidence="6">
    <location>
        <begin position="59"/>
        <end position="517"/>
    </location>
</feature>
<dbReference type="SUPFAM" id="SSF53720">
    <property type="entry name" value="ALDH-like"/>
    <property type="match status" value="1"/>
</dbReference>
<evidence type="ECO:0000256" key="3">
    <source>
        <dbReference type="PROSITE-ProRule" id="PRU10007"/>
    </source>
</evidence>
<dbReference type="InterPro" id="IPR016163">
    <property type="entry name" value="Ald_DH_C"/>
</dbReference>
<dbReference type="Pfam" id="PF00171">
    <property type="entry name" value="Aldedh"/>
    <property type="match status" value="1"/>
</dbReference>
<gene>
    <name evidence="7" type="ORF">CH339_05545</name>
</gene>
<feature type="active site" evidence="3">
    <location>
        <position position="290"/>
    </location>
</feature>
<protein>
    <recommendedName>
        <fullName evidence="6">Aldehyde dehydrogenase domain-containing protein</fullName>
    </recommendedName>
</protein>
<feature type="compositionally biased region" description="Basic and acidic residues" evidence="5">
    <location>
        <begin position="10"/>
        <end position="23"/>
    </location>
</feature>
<comment type="similarity">
    <text evidence="1 4">Belongs to the aldehyde dehydrogenase family.</text>
</comment>
<proteinExistence type="inferred from homology"/>
<reference evidence="7 8" key="1">
    <citation type="submission" date="2017-07" db="EMBL/GenBank/DDBJ databases">
        <title>Draft Genome Sequences of Select Purple Nonsulfur Bacteria.</title>
        <authorList>
            <person name="Lasarre B."/>
            <person name="Mckinlay J.B."/>
        </authorList>
    </citation>
    <scope>NUCLEOTIDE SEQUENCE [LARGE SCALE GENOMIC DNA]</scope>
    <source>
        <strain evidence="7 8">DSM 11290</strain>
    </source>
</reference>
<dbReference type="AlphaFoldDB" id="A0A327JSI9"/>